<protein>
    <submittedName>
        <fullName evidence="2">Uncharacterized protein</fullName>
    </submittedName>
</protein>
<feature type="transmembrane region" description="Helical" evidence="1">
    <location>
        <begin position="156"/>
        <end position="173"/>
    </location>
</feature>
<keyword evidence="1" id="KW-1133">Transmembrane helix</keyword>
<feature type="transmembrane region" description="Helical" evidence="1">
    <location>
        <begin position="12"/>
        <end position="36"/>
    </location>
</feature>
<evidence type="ECO:0000313" key="2">
    <source>
        <dbReference type="EMBL" id="NDV36429.1"/>
    </source>
</evidence>
<dbReference type="EMBL" id="GIBP01007460">
    <property type="protein sequence ID" value="NDV36429.1"/>
    <property type="molecule type" value="Transcribed_RNA"/>
</dbReference>
<feature type="transmembrane region" description="Helical" evidence="1">
    <location>
        <begin position="180"/>
        <end position="201"/>
    </location>
</feature>
<name>A0A6B2LH64_9EUKA</name>
<reference evidence="2" key="1">
    <citation type="journal article" date="2020" name="J. Eukaryot. Microbiol.">
        <title>De novo Sequencing, Assembly and Annotation of the Transcriptome for the Free-Living Testate Amoeba Arcella intermedia.</title>
        <authorList>
            <person name="Ribeiro G.M."/>
            <person name="Porfirio-Sousa A.L."/>
            <person name="Maurer-Alcala X.X."/>
            <person name="Katz L.A."/>
            <person name="Lahr D.J.G."/>
        </authorList>
    </citation>
    <scope>NUCLEOTIDE SEQUENCE</scope>
</reference>
<evidence type="ECO:0000256" key="1">
    <source>
        <dbReference type="SAM" id="Phobius"/>
    </source>
</evidence>
<feature type="transmembrane region" description="Helical" evidence="1">
    <location>
        <begin position="42"/>
        <end position="68"/>
    </location>
</feature>
<keyword evidence="1" id="KW-0472">Membrane</keyword>
<organism evidence="2">
    <name type="scientific">Arcella intermedia</name>
    <dbReference type="NCBI Taxonomy" id="1963864"/>
    <lineage>
        <taxon>Eukaryota</taxon>
        <taxon>Amoebozoa</taxon>
        <taxon>Tubulinea</taxon>
        <taxon>Elardia</taxon>
        <taxon>Arcellinida</taxon>
        <taxon>Sphaerothecina</taxon>
        <taxon>Arcellidae</taxon>
        <taxon>Arcella</taxon>
    </lineage>
</organism>
<sequence length="205" mass="22395">MRSKDARILRLIVMMEIFVLWTLAMLLLVVSIILTSATTTTLVLLILVIPSRLLVTTPLLIAMIIMFALRSTARKVSASIGMWIVMMVMLALMTVAMILKAVCTPTPIVMTTTLAPLTPASPLRDAITSLSTATMRMSVLETPAILWTDAGMRSTLPLTAMTLMLVLLSTVTVRTDVFMWLLIAMTMMLAPLMAVTLRLAALTTL</sequence>
<keyword evidence="1" id="KW-0812">Transmembrane</keyword>
<dbReference type="AlphaFoldDB" id="A0A6B2LH64"/>
<feature type="transmembrane region" description="Helical" evidence="1">
    <location>
        <begin position="80"/>
        <end position="99"/>
    </location>
</feature>
<proteinExistence type="predicted"/>
<accession>A0A6B2LH64</accession>